<evidence type="ECO:0000256" key="3">
    <source>
        <dbReference type="ARBA" id="ARBA00022729"/>
    </source>
</evidence>
<sequence length="298" mass="32122">MKLTRILAGSAAALIAATGLVACNDSAEEDAATGADTSFDGPIRIGTTDANLREWDVFQDLAEEEGIDVEIVTFADYNTPNDALAQDQLDVNKFQHLQFLSNYNVGAGQDLEAFSATEIYPLALFWQDHDSLDGIEGERVAIPNDATNQGRAINVLVQAGLVTLREEGLLDPSPADIDTEASEVEVTPVDAAQATLAYNEGTPAVINNSFLERAGIDPNSAIFQDDPSTEQAEQYINVWVTTPELADNEELQQLAELWKDPAVEEAVLESSGGTAVPVDLTDEELADIQQRLEERAAE</sequence>
<keyword evidence="6 8" id="KW-0449">Lipoprotein</keyword>
<dbReference type="AlphaFoldDB" id="S5SSH7"/>
<organism evidence="8 9">
    <name type="scientific">Corynebacterium maris DSM 45190</name>
    <dbReference type="NCBI Taxonomy" id="1224163"/>
    <lineage>
        <taxon>Bacteria</taxon>
        <taxon>Bacillati</taxon>
        <taxon>Actinomycetota</taxon>
        <taxon>Actinomycetes</taxon>
        <taxon>Mycobacteriales</taxon>
        <taxon>Corynebacteriaceae</taxon>
        <taxon>Corynebacterium</taxon>
    </lineage>
</organism>
<comment type="subcellular location">
    <subcellularLocation>
        <location evidence="1">Membrane</location>
        <topology evidence="1">Lipid-anchor</topology>
    </subcellularLocation>
</comment>
<evidence type="ECO:0000256" key="2">
    <source>
        <dbReference type="ARBA" id="ARBA00008973"/>
    </source>
</evidence>
<dbReference type="Proteomes" id="UP000015388">
    <property type="component" value="Chromosome"/>
</dbReference>
<dbReference type="OrthoDB" id="9812878at2"/>
<dbReference type="RefSeq" id="WP_020934017.1">
    <property type="nucleotide sequence ID" value="NC_021915.1"/>
</dbReference>
<keyword evidence="5" id="KW-0564">Palmitate</keyword>
<evidence type="ECO:0000313" key="8">
    <source>
        <dbReference type="EMBL" id="AGS34084.1"/>
    </source>
</evidence>
<dbReference type="PANTHER" id="PTHR30429">
    <property type="entry name" value="D-METHIONINE-BINDING LIPOPROTEIN METQ"/>
    <property type="match status" value="1"/>
</dbReference>
<keyword evidence="3 7" id="KW-0732">Signal</keyword>
<keyword evidence="4" id="KW-0472">Membrane</keyword>
<dbReference type="PANTHER" id="PTHR30429:SF3">
    <property type="entry name" value="LIPOPROTEIN"/>
    <property type="match status" value="1"/>
</dbReference>
<proteinExistence type="inferred from homology"/>
<name>S5SSH7_9CORY</name>
<dbReference type="eggNOG" id="COG1464">
    <property type="taxonomic scope" value="Bacteria"/>
</dbReference>
<dbReference type="Pfam" id="PF03180">
    <property type="entry name" value="Lipoprotein_9"/>
    <property type="match status" value="1"/>
</dbReference>
<evidence type="ECO:0000256" key="5">
    <source>
        <dbReference type="ARBA" id="ARBA00023139"/>
    </source>
</evidence>
<dbReference type="EMBL" id="CP003924">
    <property type="protein sequence ID" value="AGS34084.1"/>
    <property type="molecule type" value="Genomic_DNA"/>
</dbReference>
<dbReference type="SUPFAM" id="SSF53850">
    <property type="entry name" value="Periplasmic binding protein-like II"/>
    <property type="match status" value="1"/>
</dbReference>
<reference evidence="8 9" key="1">
    <citation type="submission" date="2012-11" db="EMBL/GenBank/DDBJ databases">
        <title>The complete genome sequence of Corynebacterium maris Coryn-1 (=DSM 45190).</title>
        <authorList>
            <person name="Schaffert L."/>
            <person name="Albersmeier A."/>
            <person name="Kalinowski J."/>
            <person name="Ruckert C."/>
        </authorList>
    </citation>
    <scope>NUCLEOTIDE SEQUENCE [LARGE SCALE GENOMIC DNA]</scope>
    <source>
        <strain evidence="9">Coryn-1</strain>
    </source>
</reference>
<dbReference type="Gene3D" id="3.40.190.10">
    <property type="entry name" value="Periplasmic binding protein-like II"/>
    <property type="match status" value="2"/>
</dbReference>
<evidence type="ECO:0000256" key="7">
    <source>
        <dbReference type="SAM" id="SignalP"/>
    </source>
</evidence>
<evidence type="ECO:0000313" key="9">
    <source>
        <dbReference type="Proteomes" id="UP000015388"/>
    </source>
</evidence>
<dbReference type="PROSITE" id="PS51257">
    <property type="entry name" value="PROKAR_LIPOPROTEIN"/>
    <property type="match status" value="1"/>
</dbReference>
<dbReference type="PATRIC" id="fig|1224163.3.peg.603"/>
<protein>
    <submittedName>
        <fullName evidence="8">D-methionine-binding lipoprotein</fullName>
    </submittedName>
</protein>
<dbReference type="KEGG" id="cmd:B841_03005"/>
<feature type="chain" id="PRO_5038389291" evidence="7">
    <location>
        <begin position="23"/>
        <end position="298"/>
    </location>
</feature>
<comment type="similarity">
    <text evidence="2">Belongs to the NlpA lipoprotein family.</text>
</comment>
<evidence type="ECO:0000256" key="1">
    <source>
        <dbReference type="ARBA" id="ARBA00004635"/>
    </source>
</evidence>
<evidence type="ECO:0000256" key="6">
    <source>
        <dbReference type="ARBA" id="ARBA00023288"/>
    </source>
</evidence>
<dbReference type="STRING" id="1224163.B841_03005"/>
<dbReference type="HOGENOM" id="CLU_067080_1_1_11"/>
<gene>
    <name evidence="8" type="ORF">B841_03005</name>
</gene>
<feature type="signal peptide" evidence="7">
    <location>
        <begin position="1"/>
        <end position="22"/>
    </location>
</feature>
<dbReference type="InterPro" id="IPR004872">
    <property type="entry name" value="Lipoprotein_NlpA"/>
</dbReference>
<keyword evidence="9" id="KW-1185">Reference proteome</keyword>
<accession>S5SSH7</accession>
<dbReference type="GO" id="GO:0016020">
    <property type="term" value="C:membrane"/>
    <property type="evidence" value="ECO:0007669"/>
    <property type="project" value="UniProtKB-SubCell"/>
</dbReference>
<evidence type="ECO:0000256" key="4">
    <source>
        <dbReference type="ARBA" id="ARBA00023136"/>
    </source>
</evidence>